<gene>
    <name evidence="2" type="ORF">RRF57_012494</name>
</gene>
<feature type="region of interest" description="Disordered" evidence="1">
    <location>
        <begin position="1"/>
        <end position="29"/>
    </location>
</feature>
<name>A0AAN7ZAZ1_9PEZI</name>
<sequence length="114" mass="13066">MRKWKRMRKAKTANEDPNAPDLDPESLDFGFDREDFEGLRRAIWSSEKEDGELSMDGEKRAPNEAEEAIDDEDIQKMERLMAKLQAVRDSNAGLPEDQRKRAAAKAVAEVMKEI</sequence>
<dbReference type="AlphaFoldDB" id="A0AAN7ZAZ1"/>
<evidence type="ECO:0000313" key="3">
    <source>
        <dbReference type="Proteomes" id="UP001305414"/>
    </source>
</evidence>
<dbReference type="Pfam" id="PF10199">
    <property type="entry name" value="Adaptin_binding"/>
    <property type="match status" value="1"/>
</dbReference>
<dbReference type="Proteomes" id="UP001305414">
    <property type="component" value="Unassembled WGS sequence"/>
</dbReference>
<reference evidence="2 3" key="1">
    <citation type="submission" date="2023-10" db="EMBL/GenBank/DDBJ databases">
        <title>Draft genome sequence of Xylaria bambusicola isolate GMP-LS, the root and basal stem rot pathogen of sugarcane in Indonesia.</title>
        <authorList>
            <person name="Selvaraj P."/>
            <person name="Muralishankar V."/>
            <person name="Muruganantham S."/>
            <person name="Sp S."/>
            <person name="Haryani S."/>
            <person name="Lau K.J.X."/>
            <person name="Naqvi N.I."/>
        </authorList>
    </citation>
    <scope>NUCLEOTIDE SEQUENCE [LARGE SCALE GENOMIC DNA]</scope>
    <source>
        <strain evidence="2">GMP-LS</strain>
    </source>
</reference>
<proteinExistence type="predicted"/>
<protein>
    <submittedName>
        <fullName evidence="2">Uncharacterized protein</fullName>
    </submittedName>
</protein>
<feature type="region of interest" description="Disordered" evidence="1">
    <location>
        <begin position="46"/>
        <end position="67"/>
    </location>
</feature>
<dbReference type="EMBL" id="JAWHQM010000077">
    <property type="protein sequence ID" value="KAK5636782.1"/>
    <property type="molecule type" value="Genomic_DNA"/>
</dbReference>
<feature type="compositionally biased region" description="Basic residues" evidence="1">
    <location>
        <begin position="1"/>
        <end position="11"/>
    </location>
</feature>
<evidence type="ECO:0000313" key="2">
    <source>
        <dbReference type="EMBL" id="KAK5636782.1"/>
    </source>
</evidence>
<keyword evidence="3" id="KW-1185">Reference proteome</keyword>
<comment type="caution">
    <text evidence="2">The sequence shown here is derived from an EMBL/GenBank/DDBJ whole genome shotgun (WGS) entry which is preliminary data.</text>
</comment>
<evidence type="ECO:0000256" key="1">
    <source>
        <dbReference type="SAM" id="MobiDB-lite"/>
    </source>
</evidence>
<accession>A0AAN7ZAZ1</accession>
<organism evidence="2 3">
    <name type="scientific">Xylaria bambusicola</name>
    <dbReference type="NCBI Taxonomy" id="326684"/>
    <lineage>
        <taxon>Eukaryota</taxon>
        <taxon>Fungi</taxon>
        <taxon>Dikarya</taxon>
        <taxon>Ascomycota</taxon>
        <taxon>Pezizomycotina</taxon>
        <taxon>Sordariomycetes</taxon>
        <taxon>Xylariomycetidae</taxon>
        <taxon>Xylariales</taxon>
        <taxon>Xylariaceae</taxon>
        <taxon>Xylaria</taxon>
    </lineage>
</organism>